<reference evidence="1 2" key="1">
    <citation type="submission" date="2019-03" db="EMBL/GenBank/DDBJ databases">
        <title>Genomic Encyclopedia of Type Strains, Phase III (KMG-III): the genomes of soil and plant-associated and newly described type strains.</title>
        <authorList>
            <person name="Whitman W."/>
        </authorList>
    </citation>
    <scope>NUCLEOTIDE SEQUENCE [LARGE SCALE GENOMIC DNA]</scope>
    <source>
        <strain evidence="1 2">VKM Ac-2573</strain>
    </source>
</reference>
<comment type="caution">
    <text evidence="1">The sequence shown here is derived from an EMBL/GenBank/DDBJ whole genome shotgun (WGS) entry which is preliminary data.</text>
</comment>
<evidence type="ECO:0000313" key="2">
    <source>
        <dbReference type="Proteomes" id="UP000295146"/>
    </source>
</evidence>
<accession>A0A4R8CHE3</accession>
<protein>
    <recommendedName>
        <fullName evidence="3">MORN repeat protein</fullName>
    </recommendedName>
</protein>
<dbReference type="EMBL" id="SODP01000001">
    <property type="protein sequence ID" value="TDW75768.1"/>
    <property type="molecule type" value="Genomic_DNA"/>
</dbReference>
<keyword evidence="2" id="KW-1185">Reference proteome</keyword>
<dbReference type="AlphaFoldDB" id="A0A4R8CHE3"/>
<name>A0A4R8CHE3_9ACTN</name>
<gene>
    <name evidence="1" type="ORF">EV653_0906</name>
</gene>
<proteinExistence type="predicted"/>
<organism evidence="1 2">
    <name type="scientific">Kribbella pratensis</name>
    <dbReference type="NCBI Taxonomy" id="2512112"/>
    <lineage>
        <taxon>Bacteria</taxon>
        <taxon>Bacillati</taxon>
        <taxon>Actinomycetota</taxon>
        <taxon>Actinomycetes</taxon>
        <taxon>Propionibacteriales</taxon>
        <taxon>Kribbellaceae</taxon>
        <taxon>Kribbella</taxon>
    </lineage>
</organism>
<dbReference type="SUPFAM" id="SSF82185">
    <property type="entry name" value="Histone H3 K4-specific methyltransferase SET7/9 N-terminal domain"/>
    <property type="match status" value="1"/>
</dbReference>
<dbReference type="Gene3D" id="2.20.110.10">
    <property type="entry name" value="Histone H3 K4-specific methyltransferase SET7/9 N-terminal domain"/>
    <property type="match status" value="1"/>
</dbReference>
<dbReference type="Proteomes" id="UP000295146">
    <property type="component" value="Unassembled WGS sequence"/>
</dbReference>
<evidence type="ECO:0000313" key="1">
    <source>
        <dbReference type="EMBL" id="TDW75768.1"/>
    </source>
</evidence>
<evidence type="ECO:0008006" key="3">
    <source>
        <dbReference type="Google" id="ProtNLM"/>
    </source>
</evidence>
<sequence>MSTTRRGTWHCARVNEGQEGSALRVPDSELEFGPDLVMHYRGQPFTGIAFDVMEDGTRSELSYVDGLQHGPARDWDASGRLRAEDFWRTNVRHGVSRTYDENGAVISEQWWDHDTRVNAPPSDE</sequence>